<keyword evidence="1" id="KW-0732">Signal</keyword>
<feature type="chain" id="PRO_5011533369" description="GLPGLI family protein" evidence="1">
    <location>
        <begin position="23"/>
        <end position="253"/>
    </location>
</feature>
<gene>
    <name evidence="2" type="ORF">SAMN04490243_2603</name>
</gene>
<sequence length="253" mass="28829">MNFQKNLLIVTLMLLVLPGVSASPLTADQCSGYEKGTITFKNGKTREAYIYVDYCNPHLFQSALRTIDEKAFIRYSKGKKIKKKAIEKYKVKQIEGFTLESGKEFRRVKYANLFSPKNTDKLPKSQLLEVVASGPITIFRRGYRTRNGFIYKPVMDAVLAGGDTHSDFMFNNFEILYQKDTGKNPKNIRNANLKSLFGDNPEILAKFQNGDYSFRIEFQRPASFSANCDQRFLDSLLEMVNDYNQAGLTATSK</sequence>
<evidence type="ECO:0008006" key="4">
    <source>
        <dbReference type="Google" id="ProtNLM"/>
    </source>
</evidence>
<dbReference type="RefSeq" id="WP_092982983.1">
    <property type="nucleotide sequence ID" value="NZ_FOYQ01000002.1"/>
</dbReference>
<evidence type="ECO:0000256" key="1">
    <source>
        <dbReference type="SAM" id="SignalP"/>
    </source>
</evidence>
<evidence type="ECO:0000313" key="2">
    <source>
        <dbReference type="EMBL" id="SFR52538.1"/>
    </source>
</evidence>
<organism evidence="2 3">
    <name type="scientific">Robiginitalea myxolifaciens</name>
    <dbReference type="NCBI Taxonomy" id="400055"/>
    <lineage>
        <taxon>Bacteria</taxon>
        <taxon>Pseudomonadati</taxon>
        <taxon>Bacteroidota</taxon>
        <taxon>Flavobacteriia</taxon>
        <taxon>Flavobacteriales</taxon>
        <taxon>Flavobacteriaceae</taxon>
        <taxon>Robiginitalea</taxon>
    </lineage>
</organism>
<accession>A0A1I6HDV1</accession>
<dbReference type="EMBL" id="FOYQ01000002">
    <property type="protein sequence ID" value="SFR52538.1"/>
    <property type="molecule type" value="Genomic_DNA"/>
</dbReference>
<dbReference type="Proteomes" id="UP000199534">
    <property type="component" value="Unassembled WGS sequence"/>
</dbReference>
<reference evidence="2 3" key="1">
    <citation type="submission" date="2016-10" db="EMBL/GenBank/DDBJ databases">
        <authorList>
            <person name="de Groot N.N."/>
        </authorList>
    </citation>
    <scope>NUCLEOTIDE SEQUENCE [LARGE SCALE GENOMIC DNA]</scope>
    <source>
        <strain evidence="2 3">DSM 21019</strain>
    </source>
</reference>
<dbReference type="OrthoDB" id="1426277at2"/>
<name>A0A1I6HDV1_9FLAO</name>
<dbReference type="AlphaFoldDB" id="A0A1I6HDV1"/>
<evidence type="ECO:0000313" key="3">
    <source>
        <dbReference type="Proteomes" id="UP000199534"/>
    </source>
</evidence>
<feature type="signal peptide" evidence="1">
    <location>
        <begin position="1"/>
        <end position="22"/>
    </location>
</feature>
<protein>
    <recommendedName>
        <fullName evidence="4">GLPGLI family protein</fullName>
    </recommendedName>
</protein>
<keyword evidence="3" id="KW-1185">Reference proteome</keyword>
<proteinExistence type="predicted"/>